<feature type="transmembrane region" description="Helical" evidence="1">
    <location>
        <begin position="733"/>
        <end position="754"/>
    </location>
</feature>
<name>A0ABQ8J4R8_DERPT</name>
<dbReference type="SMART" id="SM00473">
    <property type="entry name" value="PAN_AP"/>
    <property type="match status" value="3"/>
</dbReference>
<feature type="domain" description="Apple" evidence="2">
    <location>
        <begin position="169"/>
        <end position="254"/>
    </location>
</feature>
<dbReference type="InterPro" id="IPR056953">
    <property type="entry name" value="CUT_N"/>
</dbReference>
<feature type="transmembrane region" description="Helical" evidence="1">
    <location>
        <begin position="6"/>
        <end position="27"/>
    </location>
</feature>
<keyword evidence="1" id="KW-0472">Membrane</keyword>
<protein>
    <recommendedName>
        <fullName evidence="6">Cuticlin-1</fullName>
    </recommendedName>
</protein>
<dbReference type="Pfam" id="PF25057">
    <property type="entry name" value="CUT_N"/>
    <property type="match status" value="1"/>
</dbReference>
<dbReference type="InterPro" id="IPR052774">
    <property type="entry name" value="Celegans_DevNeuronal_Protein"/>
</dbReference>
<dbReference type="Gene3D" id="2.60.40.4100">
    <property type="entry name" value="Zona pellucida, ZP-C domain"/>
    <property type="match status" value="1"/>
</dbReference>
<evidence type="ECO:0000256" key="1">
    <source>
        <dbReference type="SAM" id="Phobius"/>
    </source>
</evidence>
<feature type="transmembrane region" description="Helical" evidence="1">
    <location>
        <begin position="39"/>
        <end position="57"/>
    </location>
</feature>
<dbReference type="InterPro" id="IPR042235">
    <property type="entry name" value="ZP-C_dom"/>
</dbReference>
<dbReference type="EMBL" id="NJHN03000077">
    <property type="protein sequence ID" value="KAH9417513.1"/>
    <property type="molecule type" value="Genomic_DNA"/>
</dbReference>
<dbReference type="InterPro" id="IPR001507">
    <property type="entry name" value="ZP_dom"/>
</dbReference>
<keyword evidence="5" id="KW-1185">Reference proteome</keyword>
<dbReference type="SUPFAM" id="SSF57414">
    <property type="entry name" value="Hairpin loop containing domain-like"/>
    <property type="match status" value="2"/>
</dbReference>
<keyword evidence="1" id="KW-1133">Transmembrane helix</keyword>
<evidence type="ECO:0000313" key="4">
    <source>
        <dbReference type="EMBL" id="KAH9417513.1"/>
    </source>
</evidence>
<evidence type="ECO:0008006" key="6">
    <source>
        <dbReference type="Google" id="ProtNLM"/>
    </source>
</evidence>
<evidence type="ECO:0000313" key="5">
    <source>
        <dbReference type="Proteomes" id="UP000887458"/>
    </source>
</evidence>
<dbReference type="Proteomes" id="UP000887458">
    <property type="component" value="Unassembled WGS sequence"/>
</dbReference>
<sequence length="770" mass="86802">MIAIATFGYVSFGMMKIWTLFGLPSIGGSWNNHHHHNNNYWLSIIIILANLFIFTYGRITFDKMTNRDYAGTIYYTIRNVSLYECLGWCRDEDDCTAAAFSFVVNPLTPIQETTCLLQNETLAKKPTISGSNNNNNLANSGGSYSSQSLQKAVNMYFFSKMQLRSDNLCNRLWSFERFPNKMMRGLDNAIIYTSNREACLSACLSEGRFVCRSVEFNYLTLQCHLSEYDRRSPVIGFSQDLVDIQGTDYFENSCLRSEQVCPDQRIYDYAKVGMAFNKVAHYVELNYYPDKELLVKSQGGCLRACTIENEFICRSVLYRPSFKPGQPNCALYHLDHKTFPDGLDTFATPSPIPLLDSGDSSATYFEAGCANDTTNKNQQSSISSNKPISTIPTMPPTISTISNVPTIPQQSADGIEPSCDSYGVCYDVALKCTDTKIVVNVQTSRPFHGRIYALGRSETCNLNVRNSQQFTLDISLGGQDCNTQSLGGMYTNTVVLQHHNVVLTKADKVYHVRCTYETTSRNVTFGMMPVRDPDTLQITSAPEAPLPKITIFGSDGREASTVRIGDRLSFRIEIPESTPYGIFARSCVAMAKDSRSTFEIIDEHGCPVDNSIFPSFYQVGNALESSYEAFRFTESYGVIFQCNVKYCIGKCEPVICGVGRDNVESWGRRRRRRSVMPSSSQDTGDEEMTLSKEILVLDVNENLNQMNNSTNDSVMLNLLSLQHQQQCASRTSIYAMAILFAFLLVMYIFTIIYFTRKRWDTSPNHLKYIR</sequence>
<dbReference type="PANTHER" id="PTHR47327:SF1">
    <property type="entry name" value="RE15579P"/>
    <property type="match status" value="1"/>
</dbReference>
<proteinExistence type="predicted"/>
<dbReference type="PROSITE" id="PS51034">
    <property type="entry name" value="ZP_2"/>
    <property type="match status" value="1"/>
</dbReference>
<dbReference type="PROSITE" id="PS50948">
    <property type="entry name" value="PAN"/>
    <property type="match status" value="2"/>
</dbReference>
<reference evidence="4 5" key="1">
    <citation type="journal article" date="2018" name="J. Allergy Clin. Immunol.">
        <title>High-quality assembly of Dermatophagoides pteronyssinus genome and transcriptome reveals a wide range of novel allergens.</title>
        <authorList>
            <person name="Liu X.Y."/>
            <person name="Yang K.Y."/>
            <person name="Wang M.Q."/>
            <person name="Kwok J.S."/>
            <person name="Zeng X."/>
            <person name="Yang Z."/>
            <person name="Xiao X.J."/>
            <person name="Lau C.P."/>
            <person name="Li Y."/>
            <person name="Huang Z.M."/>
            <person name="Ba J.G."/>
            <person name="Yim A.K."/>
            <person name="Ouyang C.Y."/>
            <person name="Ngai S.M."/>
            <person name="Chan T.F."/>
            <person name="Leung E.L."/>
            <person name="Liu L."/>
            <person name="Liu Z.G."/>
            <person name="Tsui S.K."/>
        </authorList>
    </citation>
    <scope>NUCLEOTIDE SEQUENCE [LARGE SCALE GENOMIC DNA]</scope>
    <source>
        <strain evidence="4">Derp</strain>
    </source>
</reference>
<dbReference type="PANTHER" id="PTHR47327">
    <property type="entry name" value="FI18240P1-RELATED"/>
    <property type="match status" value="1"/>
</dbReference>
<dbReference type="Pfam" id="PF00024">
    <property type="entry name" value="PAN_1"/>
    <property type="match status" value="2"/>
</dbReference>
<comment type="caution">
    <text evidence="4">The sequence shown here is derived from an EMBL/GenBank/DDBJ whole genome shotgun (WGS) entry which is preliminary data.</text>
</comment>
<dbReference type="Pfam" id="PF14295">
    <property type="entry name" value="PAN_4"/>
    <property type="match status" value="1"/>
</dbReference>
<feature type="domain" description="ZP" evidence="3">
    <location>
        <begin position="431"/>
        <end position="663"/>
    </location>
</feature>
<evidence type="ECO:0000259" key="3">
    <source>
        <dbReference type="PROSITE" id="PS51034"/>
    </source>
</evidence>
<organism evidence="4 5">
    <name type="scientific">Dermatophagoides pteronyssinus</name>
    <name type="common">European house dust mite</name>
    <dbReference type="NCBI Taxonomy" id="6956"/>
    <lineage>
        <taxon>Eukaryota</taxon>
        <taxon>Metazoa</taxon>
        <taxon>Ecdysozoa</taxon>
        <taxon>Arthropoda</taxon>
        <taxon>Chelicerata</taxon>
        <taxon>Arachnida</taxon>
        <taxon>Acari</taxon>
        <taxon>Acariformes</taxon>
        <taxon>Sarcoptiformes</taxon>
        <taxon>Astigmata</taxon>
        <taxon>Psoroptidia</taxon>
        <taxon>Analgoidea</taxon>
        <taxon>Pyroglyphidae</taxon>
        <taxon>Dermatophagoidinae</taxon>
        <taxon>Dermatophagoides</taxon>
    </lineage>
</organism>
<dbReference type="SMART" id="SM00241">
    <property type="entry name" value="ZP"/>
    <property type="match status" value="1"/>
</dbReference>
<accession>A0ABQ8J4R8</accession>
<gene>
    <name evidence="4" type="ORF">DERP_007511</name>
</gene>
<reference evidence="4 5" key="2">
    <citation type="journal article" date="2022" name="Mol. Biol. Evol.">
        <title>Comparative Genomics Reveals Insights into the Divergent Evolution of Astigmatic Mites and Household Pest Adaptations.</title>
        <authorList>
            <person name="Xiong Q."/>
            <person name="Wan A.T."/>
            <person name="Liu X."/>
            <person name="Fung C.S."/>
            <person name="Xiao X."/>
            <person name="Malainual N."/>
            <person name="Hou J."/>
            <person name="Wang L."/>
            <person name="Wang M."/>
            <person name="Yang K.Y."/>
            <person name="Cui Y."/>
            <person name="Leung E.L."/>
            <person name="Nong W."/>
            <person name="Shin S.K."/>
            <person name="Au S.W."/>
            <person name="Jeong K.Y."/>
            <person name="Chew F.T."/>
            <person name="Hui J.H."/>
            <person name="Leung T.F."/>
            <person name="Tungtrongchitr A."/>
            <person name="Zhong N."/>
            <person name="Liu Z."/>
            <person name="Tsui S.K."/>
        </authorList>
    </citation>
    <scope>NUCLEOTIDE SEQUENCE [LARGE SCALE GENOMIC DNA]</scope>
    <source>
        <strain evidence="4">Derp</strain>
    </source>
</reference>
<feature type="domain" description="Apple" evidence="2">
    <location>
        <begin position="55"/>
        <end position="141"/>
    </location>
</feature>
<keyword evidence="1" id="KW-0812">Transmembrane</keyword>
<dbReference type="InterPro" id="IPR003609">
    <property type="entry name" value="Pan_app"/>
</dbReference>
<dbReference type="Gene3D" id="3.50.4.10">
    <property type="entry name" value="Hepatocyte Growth Factor"/>
    <property type="match status" value="2"/>
</dbReference>
<dbReference type="CDD" id="cd01099">
    <property type="entry name" value="PAN_AP_HGF"/>
    <property type="match status" value="1"/>
</dbReference>
<evidence type="ECO:0000259" key="2">
    <source>
        <dbReference type="PROSITE" id="PS50948"/>
    </source>
</evidence>